<dbReference type="Proteomes" id="UP001357437">
    <property type="component" value="Unassembled WGS sequence"/>
</dbReference>
<dbReference type="Gene3D" id="1.10.10.10">
    <property type="entry name" value="Winged helix-like DNA-binding domain superfamily/Winged helix DNA-binding domain"/>
    <property type="match status" value="1"/>
</dbReference>
<feature type="modified residue" description="4-aspartylphosphate" evidence="4">
    <location>
        <position position="55"/>
    </location>
</feature>
<reference evidence="9" key="1">
    <citation type="submission" date="2017-09" db="EMBL/GenBank/DDBJ databases">
        <title>FDA dAtabase for Regulatory Grade micrObial Sequences (FDA-ARGOS): Supporting development and validation of Infectious Disease Dx tests.</title>
        <authorList>
            <person name="Minogue T."/>
            <person name="Wolcott M."/>
            <person name="Wasieloski L."/>
            <person name="Aguilar W."/>
            <person name="Moore D."/>
            <person name="Tallon L."/>
            <person name="Sadzewicz L."/>
            <person name="Ott S."/>
            <person name="Zhao X."/>
            <person name="Nagaraj S."/>
            <person name="Vavikolanu K."/>
            <person name="Aluvathingal J."/>
            <person name="Nadendla S."/>
            <person name="Sichtig H."/>
        </authorList>
    </citation>
    <scope>NUCLEOTIDE SEQUENCE [LARGE SCALE GENOMIC DNA]</scope>
    <source>
        <strain evidence="9">FDAARGOS_404</strain>
    </source>
</reference>
<dbReference type="PANTHER" id="PTHR44688">
    <property type="entry name" value="DNA-BINDING TRANSCRIPTIONAL ACTIVATOR DEVR_DOSR"/>
    <property type="match status" value="1"/>
</dbReference>
<evidence type="ECO:0000256" key="4">
    <source>
        <dbReference type="PROSITE-ProRule" id="PRU00169"/>
    </source>
</evidence>
<accession>A0A855EHD6</accession>
<dbReference type="EMBL" id="JAYMCU010000005">
    <property type="protein sequence ID" value="MEC3935471.1"/>
    <property type="molecule type" value="Genomic_DNA"/>
</dbReference>
<evidence type="ECO:0000256" key="3">
    <source>
        <dbReference type="ARBA" id="ARBA00023163"/>
    </source>
</evidence>
<dbReference type="InterPro" id="IPR011006">
    <property type="entry name" value="CheY-like_superfamily"/>
</dbReference>
<keyword evidence="2 8" id="KW-0238">DNA-binding</keyword>
<dbReference type="Proteomes" id="UP000222768">
    <property type="component" value="Unassembled WGS sequence"/>
</dbReference>
<evidence type="ECO:0000256" key="2">
    <source>
        <dbReference type="ARBA" id="ARBA00023125"/>
    </source>
</evidence>
<dbReference type="InterPro" id="IPR001789">
    <property type="entry name" value="Sig_transdc_resp-reg_receiver"/>
</dbReference>
<dbReference type="AlphaFoldDB" id="A0A855EHD6"/>
<dbReference type="PROSITE" id="PS50110">
    <property type="entry name" value="RESPONSE_REGULATORY"/>
    <property type="match status" value="1"/>
</dbReference>
<dbReference type="Gene3D" id="3.40.50.2300">
    <property type="match status" value="1"/>
</dbReference>
<dbReference type="InterPro" id="IPR000792">
    <property type="entry name" value="Tscrpt_reg_LuxR_C"/>
</dbReference>
<evidence type="ECO:0000256" key="1">
    <source>
        <dbReference type="ARBA" id="ARBA00023015"/>
    </source>
</evidence>
<gene>
    <name evidence="8" type="ORF">CRX53_07945</name>
    <name evidence="7" type="ORF">VOF76_04735</name>
</gene>
<keyword evidence="4" id="KW-0597">Phosphoprotein</keyword>
<dbReference type="Pfam" id="PF00072">
    <property type="entry name" value="Response_reg"/>
    <property type="match status" value="1"/>
</dbReference>
<comment type="caution">
    <text evidence="8">The sequence shown here is derived from an EMBL/GenBank/DDBJ whole genome shotgun (WGS) entry which is preliminary data.</text>
</comment>
<reference evidence="7 10" key="3">
    <citation type="submission" date="2024-01" db="EMBL/GenBank/DDBJ databases">
        <title>Comparative Genomics of Leclercia adecarboxylata Strains Isolated from Several Sources.</title>
        <authorList>
            <person name="Yescas-Zazueta V."/>
            <person name="Balbuena-Alonso M.G."/>
            <person name="Valencia D."/>
            <person name="Mendez-Pfeiffer P.A."/>
            <person name="Ballesteros-Monrreal M.G."/>
            <person name="Rocha-Gracia R.D.C."/>
            <person name="Barrios-Villa E."/>
        </authorList>
    </citation>
    <scope>NUCLEOTIDE SEQUENCE [LARGE SCALE GENOMIC DNA]</scope>
    <source>
        <strain evidence="7 10">33MEM</strain>
    </source>
</reference>
<name>A0A855EHD6_9ENTR</name>
<keyword evidence="10" id="KW-1185">Reference proteome</keyword>
<evidence type="ECO:0000313" key="8">
    <source>
        <dbReference type="EMBL" id="PHH03908.1"/>
    </source>
</evidence>
<organism evidence="8 9">
    <name type="scientific">Leclercia adecarboxylata</name>
    <dbReference type="NCBI Taxonomy" id="83655"/>
    <lineage>
        <taxon>Bacteria</taxon>
        <taxon>Pseudomonadati</taxon>
        <taxon>Pseudomonadota</taxon>
        <taxon>Gammaproteobacteria</taxon>
        <taxon>Enterobacterales</taxon>
        <taxon>Enterobacteriaceae</taxon>
        <taxon>Leclercia</taxon>
    </lineage>
</organism>
<dbReference type="RefSeq" id="WP_032617778.1">
    <property type="nucleotide sequence ID" value="NZ_CBCYCG010000003.1"/>
</dbReference>
<dbReference type="PROSITE" id="PS50043">
    <property type="entry name" value="HTH_LUXR_2"/>
    <property type="match status" value="1"/>
</dbReference>
<feature type="domain" description="Response regulatory" evidence="6">
    <location>
        <begin position="4"/>
        <end position="120"/>
    </location>
</feature>
<feature type="domain" description="HTH luxR-type" evidence="5">
    <location>
        <begin position="136"/>
        <end position="201"/>
    </location>
</feature>
<dbReference type="CDD" id="cd06170">
    <property type="entry name" value="LuxR_C_like"/>
    <property type="match status" value="1"/>
</dbReference>
<dbReference type="PROSITE" id="PS00622">
    <property type="entry name" value="HTH_LUXR_1"/>
    <property type="match status" value="1"/>
</dbReference>
<reference evidence="8" key="2">
    <citation type="submission" date="2017-09" db="EMBL/GenBank/DDBJ databases">
        <title>FDA dAtabase for Regulatory Grade micrObial Sequences (FDA-ARGOS): Supporting development and validation of Infectious Disease Dx tests.</title>
        <authorList>
            <person name="Minogue T."/>
            <person name="Wolcott M."/>
            <person name="Wasieloski L."/>
            <person name="Aguilar W."/>
            <person name="Moore D."/>
            <person name="Tallon L.J."/>
            <person name="Sadzewicz L."/>
            <person name="Ott S."/>
            <person name="Zhao X."/>
            <person name="Nagaraj S."/>
            <person name="Vavikolanu K."/>
            <person name="Aluvathingal J."/>
            <person name="Nadendla S."/>
            <person name="Sichtig H."/>
        </authorList>
    </citation>
    <scope>NUCLEOTIDE SEQUENCE</scope>
    <source>
        <strain evidence="8">FDAARGOS_404</strain>
    </source>
</reference>
<dbReference type="SUPFAM" id="SSF46894">
    <property type="entry name" value="C-terminal effector domain of the bipartite response regulators"/>
    <property type="match status" value="1"/>
</dbReference>
<evidence type="ECO:0000259" key="6">
    <source>
        <dbReference type="PROSITE" id="PS50110"/>
    </source>
</evidence>
<dbReference type="PRINTS" id="PR00038">
    <property type="entry name" value="HTHLUXR"/>
</dbReference>
<protein>
    <submittedName>
        <fullName evidence="8">DNA-binding response regulator</fullName>
    </submittedName>
    <submittedName>
        <fullName evidence="7">LuxR C-terminal-related transcriptional regulator</fullName>
    </submittedName>
</protein>
<evidence type="ECO:0000313" key="7">
    <source>
        <dbReference type="EMBL" id="MEC3935471.1"/>
    </source>
</evidence>
<dbReference type="GO" id="GO:0000160">
    <property type="term" value="P:phosphorelay signal transduction system"/>
    <property type="evidence" value="ECO:0007669"/>
    <property type="project" value="InterPro"/>
</dbReference>
<evidence type="ECO:0000259" key="5">
    <source>
        <dbReference type="PROSITE" id="PS50043"/>
    </source>
</evidence>
<dbReference type="GO" id="GO:0006355">
    <property type="term" value="P:regulation of DNA-templated transcription"/>
    <property type="evidence" value="ECO:0007669"/>
    <property type="project" value="InterPro"/>
</dbReference>
<dbReference type="GO" id="GO:0003677">
    <property type="term" value="F:DNA binding"/>
    <property type="evidence" value="ECO:0007669"/>
    <property type="project" value="UniProtKB-KW"/>
</dbReference>
<dbReference type="PANTHER" id="PTHR44688:SF16">
    <property type="entry name" value="DNA-BINDING TRANSCRIPTIONAL ACTIVATOR DEVR_DOSR"/>
    <property type="match status" value="1"/>
</dbReference>
<sequence length="207" mass="23098">MDNVIWLIDDDASVRESLVFLLSGMNWRVEPYESIAAFMAAHCAEQALTGCLLLDMRMPGKGGLAWLEEGAWPWPLLPVILMTGHGTIDACRRAFHNGVFEFFTKPLDADKLIESITVALAESQQRVVRWQEAKRVRALFEQLTAREHEVLLALMEGSSNKEVAARLNLSPRTVEAHRAAVFVKLGVSSLVQAIREYDKLPSVELPG</sequence>
<keyword evidence="3" id="KW-0804">Transcription</keyword>
<proteinExistence type="predicted"/>
<dbReference type="Pfam" id="PF00196">
    <property type="entry name" value="GerE"/>
    <property type="match status" value="1"/>
</dbReference>
<dbReference type="SUPFAM" id="SSF52172">
    <property type="entry name" value="CheY-like"/>
    <property type="match status" value="1"/>
</dbReference>
<evidence type="ECO:0000313" key="9">
    <source>
        <dbReference type="Proteomes" id="UP000222768"/>
    </source>
</evidence>
<dbReference type="InterPro" id="IPR016032">
    <property type="entry name" value="Sig_transdc_resp-reg_C-effctor"/>
</dbReference>
<dbReference type="SMART" id="SM00421">
    <property type="entry name" value="HTH_LUXR"/>
    <property type="match status" value="1"/>
</dbReference>
<dbReference type="SMART" id="SM00448">
    <property type="entry name" value="REC"/>
    <property type="match status" value="1"/>
</dbReference>
<keyword evidence="1" id="KW-0805">Transcription regulation</keyword>
<dbReference type="InterPro" id="IPR036388">
    <property type="entry name" value="WH-like_DNA-bd_sf"/>
</dbReference>
<evidence type="ECO:0000313" key="10">
    <source>
        <dbReference type="Proteomes" id="UP001357437"/>
    </source>
</evidence>
<dbReference type="EMBL" id="PDLK01000002">
    <property type="protein sequence ID" value="PHH03908.1"/>
    <property type="molecule type" value="Genomic_DNA"/>
</dbReference>